<dbReference type="RefSeq" id="WP_067652642.1">
    <property type="nucleotide sequence ID" value="NZ_KQ961034.1"/>
</dbReference>
<keyword evidence="3" id="KW-1185">Reference proteome</keyword>
<proteinExistence type="predicted"/>
<evidence type="ECO:0008006" key="4">
    <source>
        <dbReference type="Google" id="ProtNLM"/>
    </source>
</evidence>
<dbReference type="InterPro" id="IPR007462">
    <property type="entry name" value="COV1-like"/>
</dbReference>
<keyword evidence="1" id="KW-0812">Transmembrane</keyword>
<protein>
    <recommendedName>
        <fullName evidence="4">DUF502 domain-containing protein</fullName>
    </recommendedName>
</protein>
<evidence type="ECO:0000313" key="3">
    <source>
        <dbReference type="Proteomes" id="UP000070498"/>
    </source>
</evidence>
<evidence type="ECO:0000313" key="2">
    <source>
        <dbReference type="EMBL" id="KXG87621.1"/>
    </source>
</evidence>
<feature type="transmembrane region" description="Helical" evidence="1">
    <location>
        <begin position="21"/>
        <end position="42"/>
    </location>
</feature>
<keyword evidence="1" id="KW-1133">Transmembrane helix</keyword>
<dbReference type="PANTHER" id="PTHR31876:SF26">
    <property type="entry name" value="PROTEIN LIKE COV 2"/>
    <property type="match status" value="1"/>
</dbReference>
<organism evidence="2 3">
    <name type="scientific">Agrobacterium bohemicum</name>
    <dbReference type="NCBI Taxonomy" id="2052828"/>
    <lineage>
        <taxon>Bacteria</taxon>
        <taxon>Pseudomonadati</taxon>
        <taxon>Pseudomonadota</taxon>
        <taxon>Alphaproteobacteria</taxon>
        <taxon>Hyphomicrobiales</taxon>
        <taxon>Rhizobiaceae</taxon>
        <taxon>Rhizobium/Agrobacterium group</taxon>
        <taxon>Agrobacterium</taxon>
    </lineage>
</organism>
<accession>A0A135P871</accession>
<dbReference type="Proteomes" id="UP000070498">
    <property type="component" value="Unassembled WGS sequence"/>
</dbReference>
<dbReference type="PANTHER" id="PTHR31876">
    <property type="entry name" value="COV-LIKE PROTEIN 1"/>
    <property type="match status" value="1"/>
</dbReference>
<name>A0A135P871_9HYPH</name>
<comment type="caution">
    <text evidence="2">The sequence shown here is derived from an EMBL/GenBank/DDBJ whole genome shotgun (WGS) entry which is preliminary data.</text>
</comment>
<dbReference type="AlphaFoldDB" id="A0A135P871"/>
<dbReference type="Pfam" id="PF04367">
    <property type="entry name" value="DUF502"/>
    <property type="match status" value="1"/>
</dbReference>
<sequence>MTEIPVKISFATRLRNSFLTGVLILAPVTITMWLVWTFLQWVDSWVKPYIPARYDPEQYFDVAIPGFGLLVAVIGITLIGFLGNNLIGKWIVGVGESVLNHMPFVRPIYKSIKQLFESVLKEHSSSFKKVGLIEFPSPGTWAMVFVASDATGEMAYRFNEIGQEMVAVFLPPTPVPTAGFLLFVPKDKIIMLDMSPEDGAKLLISGGLVAPDFTPKTAVEPVPDQSSS</sequence>
<dbReference type="STRING" id="2052828.ATO67_18425"/>
<dbReference type="EMBL" id="LNUW01000004">
    <property type="protein sequence ID" value="KXG87621.1"/>
    <property type="molecule type" value="Genomic_DNA"/>
</dbReference>
<keyword evidence="1" id="KW-0472">Membrane</keyword>
<gene>
    <name evidence="2" type="ORF">ATO67_18425</name>
</gene>
<evidence type="ECO:0000256" key="1">
    <source>
        <dbReference type="SAM" id="Phobius"/>
    </source>
</evidence>
<feature type="transmembrane region" description="Helical" evidence="1">
    <location>
        <begin position="62"/>
        <end position="82"/>
    </location>
</feature>
<reference evidence="2 3" key="1">
    <citation type="submission" date="2015-11" db="EMBL/GenBank/DDBJ databases">
        <title>Draft genome sequence of Agrobacterium sp. R89-1.</title>
        <authorList>
            <person name="Zahradnik J."/>
            <person name="Kyslikova E."/>
            <person name="Palyzova A."/>
            <person name="Kyslik P."/>
        </authorList>
    </citation>
    <scope>NUCLEOTIDE SEQUENCE [LARGE SCALE GENOMIC DNA]</scope>
    <source>
        <strain evidence="2 3">R89-1</strain>
    </source>
</reference>